<name>A0A1B6JQK1_9HEMI</name>
<evidence type="ECO:0000313" key="2">
    <source>
        <dbReference type="EMBL" id="JAT01527.1"/>
    </source>
</evidence>
<protein>
    <submittedName>
        <fullName evidence="2">Uncharacterized protein</fullName>
    </submittedName>
</protein>
<gene>
    <name evidence="2" type="ORF">g.56619</name>
</gene>
<evidence type="ECO:0000256" key="1">
    <source>
        <dbReference type="SAM" id="MobiDB-lite"/>
    </source>
</evidence>
<proteinExistence type="predicted"/>
<organism evidence="2">
    <name type="scientific">Homalodisca liturata</name>
    <dbReference type="NCBI Taxonomy" id="320908"/>
    <lineage>
        <taxon>Eukaryota</taxon>
        <taxon>Metazoa</taxon>
        <taxon>Ecdysozoa</taxon>
        <taxon>Arthropoda</taxon>
        <taxon>Hexapoda</taxon>
        <taxon>Insecta</taxon>
        <taxon>Pterygota</taxon>
        <taxon>Neoptera</taxon>
        <taxon>Paraneoptera</taxon>
        <taxon>Hemiptera</taxon>
        <taxon>Auchenorrhyncha</taxon>
        <taxon>Membracoidea</taxon>
        <taxon>Cicadellidae</taxon>
        <taxon>Cicadellinae</taxon>
        <taxon>Proconiini</taxon>
        <taxon>Homalodisca</taxon>
    </lineage>
</organism>
<sequence length="105" mass="11736">MSELSSESDIFGDNTDSDPDFIPGSDLDNIKLNNTSFRLSRSLKSSSTDSNEVHQSNDGLGEEISESVFLNVEVRPSPVGVRGRKRKRNPDSWKRTKHNKKRLSG</sequence>
<feature type="compositionally biased region" description="Basic residues" evidence="1">
    <location>
        <begin position="95"/>
        <end position="105"/>
    </location>
</feature>
<feature type="region of interest" description="Disordered" evidence="1">
    <location>
        <begin position="1"/>
        <end position="27"/>
    </location>
</feature>
<dbReference type="EMBL" id="GECU01006180">
    <property type="protein sequence ID" value="JAT01527.1"/>
    <property type="molecule type" value="Transcribed_RNA"/>
</dbReference>
<feature type="non-terminal residue" evidence="2">
    <location>
        <position position="105"/>
    </location>
</feature>
<feature type="compositionally biased region" description="Low complexity" evidence="1">
    <location>
        <begin position="41"/>
        <end position="50"/>
    </location>
</feature>
<accession>A0A1B6JQK1</accession>
<feature type="region of interest" description="Disordered" evidence="1">
    <location>
        <begin position="41"/>
        <end position="105"/>
    </location>
</feature>
<reference evidence="2" key="1">
    <citation type="submission" date="2015-11" db="EMBL/GenBank/DDBJ databases">
        <title>De novo transcriptome assembly of four potential Pierce s Disease insect vectors from Arizona vineyards.</title>
        <authorList>
            <person name="Tassone E.E."/>
        </authorList>
    </citation>
    <scope>NUCLEOTIDE SEQUENCE</scope>
</reference>
<dbReference type="AlphaFoldDB" id="A0A1B6JQK1"/>